<dbReference type="GO" id="GO:0005737">
    <property type="term" value="C:cytoplasm"/>
    <property type="evidence" value="ECO:0007669"/>
    <property type="project" value="TreeGrafter"/>
</dbReference>
<dbReference type="PANTHER" id="PTHR45808">
    <property type="entry name" value="RHO GTPASE-ACTIVATING PROTEIN 68F"/>
    <property type="match status" value="1"/>
</dbReference>
<proteinExistence type="predicted"/>
<dbReference type="OrthoDB" id="19923at2759"/>
<organism evidence="4 5">
    <name type="scientific">Schizopora paradoxa</name>
    <dbReference type="NCBI Taxonomy" id="27342"/>
    <lineage>
        <taxon>Eukaryota</taxon>
        <taxon>Fungi</taxon>
        <taxon>Dikarya</taxon>
        <taxon>Basidiomycota</taxon>
        <taxon>Agaricomycotina</taxon>
        <taxon>Agaricomycetes</taxon>
        <taxon>Hymenochaetales</taxon>
        <taxon>Schizoporaceae</taxon>
        <taxon>Schizopora</taxon>
    </lineage>
</organism>
<dbReference type="Proteomes" id="UP000053477">
    <property type="component" value="Unassembled WGS sequence"/>
</dbReference>
<feature type="compositionally biased region" description="Low complexity" evidence="1">
    <location>
        <begin position="561"/>
        <end position="581"/>
    </location>
</feature>
<dbReference type="Pfam" id="PF13716">
    <property type="entry name" value="CRAL_TRIO_2"/>
    <property type="match status" value="1"/>
</dbReference>
<dbReference type="Pfam" id="PF00620">
    <property type="entry name" value="RhoGAP"/>
    <property type="match status" value="1"/>
</dbReference>
<feature type="compositionally biased region" description="Low complexity" evidence="1">
    <location>
        <begin position="537"/>
        <end position="550"/>
    </location>
</feature>
<dbReference type="InParanoid" id="A0A0H2RKJ5"/>
<dbReference type="AlphaFoldDB" id="A0A0H2RKJ5"/>
<reference evidence="4 5" key="1">
    <citation type="submission" date="2015-04" db="EMBL/GenBank/DDBJ databases">
        <title>Complete genome sequence of Schizopora paradoxa KUC8140, a cosmopolitan wood degrader in East Asia.</title>
        <authorList>
            <consortium name="DOE Joint Genome Institute"/>
            <person name="Min B."/>
            <person name="Park H."/>
            <person name="Jang Y."/>
            <person name="Kim J.-J."/>
            <person name="Kim K.H."/>
            <person name="Pangilinan J."/>
            <person name="Lipzen A."/>
            <person name="Riley R."/>
            <person name="Grigoriev I.V."/>
            <person name="Spatafora J.W."/>
            <person name="Choi I.-G."/>
        </authorList>
    </citation>
    <scope>NUCLEOTIDE SEQUENCE [LARGE SCALE GENOMIC DNA]</scope>
    <source>
        <strain evidence="4 5">KUC8140</strain>
    </source>
</reference>
<dbReference type="InterPro" id="IPR008936">
    <property type="entry name" value="Rho_GTPase_activation_prot"/>
</dbReference>
<dbReference type="CDD" id="cd00170">
    <property type="entry name" value="SEC14"/>
    <property type="match status" value="1"/>
</dbReference>
<dbReference type="SUPFAM" id="SSF52087">
    <property type="entry name" value="CRAL/TRIO domain"/>
    <property type="match status" value="1"/>
</dbReference>
<feature type="compositionally biased region" description="Polar residues" evidence="1">
    <location>
        <begin position="485"/>
        <end position="496"/>
    </location>
</feature>
<evidence type="ECO:0000256" key="1">
    <source>
        <dbReference type="SAM" id="MobiDB-lite"/>
    </source>
</evidence>
<feature type="region of interest" description="Disordered" evidence="1">
    <location>
        <begin position="485"/>
        <end position="600"/>
    </location>
</feature>
<keyword evidence="5" id="KW-1185">Reference proteome</keyword>
<feature type="region of interest" description="Disordered" evidence="1">
    <location>
        <begin position="15"/>
        <end position="37"/>
    </location>
</feature>
<evidence type="ECO:0000259" key="3">
    <source>
        <dbReference type="PROSITE" id="PS50238"/>
    </source>
</evidence>
<dbReference type="GO" id="GO:0005096">
    <property type="term" value="F:GTPase activator activity"/>
    <property type="evidence" value="ECO:0007669"/>
    <property type="project" value="TreeGrafter"/>
</dbReference>
<feature type="transmembrane region" description="Helical" evidence="2">
    <location>
        <begin position="166"/>
        <end position="186"/>
    </location>
</feature>
<dbReference type="GO" id="GO:0007264">
    <property type="term" value="P:small GTPase-mediated signal transduction"/>
    <property type="evidence" value="ECO:0007669"/>
    <property type="project" value="TreeGrafter"/>
</dbReference>
<dbReference type="PROSITE" id="PS50238">
    <property type="entry name" value="RHOGAP"/>
    <property type="match status" value="1"/>
</dbReference>
<keyword evidence="2" id="KW-0472">Membrane</keyword>
<evidence type="ECO:0000313" key="4">
    <source>
        <dbReference type="EMBL" id="KLO09943.1"/>
    </source>
</evidence>
<dbReference type="SUPFAM" id="SSF48350">
    <property type="entry name" value="GTPase activation domain, GAP"/>
    <property type="match status" value="1"/>
</dbReference>
<dbReference type="PANTHER" id="PTHR45808:SF2">
    <property type="entry name" value="RHO GTPASE-ACTIVATING PROTEIN 68F"/>
    <property type="match status" value="1"/>
</dbReference>
<protein>
    <submittedName>
        <fullName evidence="4">RhoGAP-domain-containing protein</fullName>
    </submittedName>
</protein>
<dbReference type="InterPro" id="IPR001251">
    <property type="entry name" value="CRAL-TRIO_dom"/>
</dbReference>
<dbReference type="EMBL" id="KQ086040">
    <property type="protein sequence ID" value="KLO09943.1"/>
    <property type="molecule type" value="Genomic_DNA"/>
</dbReference>
<dbReference type="InterPro" id="IPR000198">
    <property type="entry name" value="RhoGAP_dom"/>
</dbReference>
<evidence type="ECO:0000313" key="5">
    <source>
        <dbReference type="Proteomes" id="UP000053477"/>
    </source>
</evidence>
<dbReference type="CDD" id="cd00159">
    <property type="entry name" value="RhoGAP"/>
    <property type="match status" value="1"/>
</dbReference>
<name>A0A0H2RKJ5_9AGAM</name>
<gene>
    <name evidence="4" type="ORF">SCHPADRAFT_833251</name>
</gene>
<accession>A0A0H2RKJ5</accession>
<dbReference type="Gene3D" id="1.10.555.10">
    <property type="entry name" value="Rho GTPase activation protein"/>
    <property type="match status" value="1"/>
</dbReference>
<dbReference type="SMART" id="SM00324">
    <property type="entry name" value="RhoGAP"/>
    <property type="match status" value="1"/>
</dbReference>
<feature type="domain" description="Rho-GAP" evidence="3">
    <location>
        <begin position="242"/>
        <end position="464"/>
    </location>
</feature>
<dbReference type="Gene3D" id="3.40.525.10">
    <property type="entry name" value="CRAL-TRIO lipid binding domain"/>
    <property type="match status" value="1"/>
</dbReference>
<dbReference type="InterPro" id="IPR036865">
    <property type="entry name" value="CRAL-TRIO_dom_sf"/>
</dbReference>
<sequence>MPPTPSTLKQRLANFANATSAPSGPHRSPTRSTSFTGGISSTINLGKKKLFNQWSPSSSSLPSRSSSFDSLEGDEMQKVESVLPRMIFQAGVDYEVIMNASAFPDPRSVSYDLLLTRILSYLDLFVESDYTVVFFAAGGRNTPSWNWVWKAYRSLNRKYRKNLKRLYIVHSSFFSKMLFSLAGAVISPKFFRKITYIDTLSALSDHVPLTQIDIPPAVYKENLKHETEINTPSASHSRMFGIPLDELMGFDGEKDGLPRVVRDCIQFLRESGLEEEGLFRRSPNSVLLRQVREAYNRGQTVTLSSYEDPHLAAVLLKKFLRDLPEPLFPESTYTTIRNCPSPSPEVVLDVGVVDYIRDSILTELPPCAYIVLSAILHLMHDVSLRSAKNRMDAHNLAIVLCPNLVASGNPLIDVEICGVAGAPLPLSPARSGSASSPLTKGRKEGGMTLGTIIKICIQHYFEVFDEVPDRAEAVGPFQDDLTATSTELTLSPSVPSTPVKASGGAGLASPTETKRFSTLSNESDIDDGMLVMPVGPSASSSSNAVSQESNPGVRRMAQLFSQGPPSAWGSAPASGSSSPASQLPYTPRSPRSVDSGGSAQAQARYAALGTASKAKARSLLTPSPSYGSANFLSHSSSSSSPSYGTIAKSSGAGVSAVGVTAMGFFSPPPGAPQGSSSS</sequence>
<keyword evidence="2" id="KW-1133">Transmembrane helix</keyword>
<keyword evidence="2" id="KW-0812">Transmembrane</keyword>
<evidence type="ECO:0000256" key="2">
    <source>
        <dbReference type="SAM" id="Phobius"/>
    </source>
</evidence>
<dbReference type="STRING" id="27342.A0A0H2RKJ5"/>